<dbReference type="KEGG" id="fiy:BN1229_v1_3175"/>
<dbReference type="EMBL" id="LN829119">
    <property type="protein sequence ID" value="CPR21725.1"/>
    <property type="molecule type" value="Genomic_DNA"/>
</dbReference>
<organism evidence="2 3">
    <name type="scientific">Candidatus Filomicrobium marinum</name>
    <dbReference type="NCBI Taxonomy" id="1608628"/>
    <lineage>
        <taxon>Bacteria</taxon>
        <taxon>Pseudomonadati</taxon>
        <taxon>Pseudomonadota</taxon>
        <taxon>Alphaproteobacteria</taxon>
        <taxon>Hyphomicrobiales</taxon>
        <taxon>Hyphomicrobiaceae</taxon>
        <taxon>Filomicrobium</taxon>
    </lineage>
</organism>
<reference evidence="3" key="1">
    <citation type="submission" date="2015-02" db="EMBL/GenBank/DDBJ databases">
        <authorList>
            <person name="Chooi Y.-H."/>
        </authorList>
    </citation>
    <scope>NUCLEOTIDE SEQUENCE [LARGE SCALE GENOMIC DNA]</scope>
    <source>
        <strain evidence="3">strain Y</strain>
    </source>
</reference>
<dbReference type="KEGG" id="fil:BN1229_v1_2737"/>
<evidence type="ECO:0000313" key="2">
    <source>
        <dbReference type="EMBL" id="CPR21725.1"/>
    </source>
</evidence>
<feature type="region of interest" description="Disordered" evidence="1">
    <location>
        <begin position="1"/>
        <end position="55"/>
    </location>
</feature>
<keyword evidence="3" id="KW-1185">Reference proteome</keyword>
<evidence type="ECO:0000256" key="1">
    <source>
        <dbReference type="SAM" id="MobiDB-lite"/>
    </source>
</evidence>
<evidence type="ECO:0000313" key="3">
    <source>
        <dbReference type="Proteomes" id="UP000033187"/>
    </source>
</evidence>
<dbReference type="Proteomes" id="UP000033187">
    <property type="component" value="Chromosome 1"/>
</dbReference>
<name>A0A0D6JJ52_9HYPH</name>
<sequence length="104" mass="11332">MAHKCARSQRFPIPRSKKSQRESPPKFRHNSASAPQPTDQAARISSSSDHGWNHGVQLPTIMRKADLAAGTVIYVLLPGLNIAQRHSPRPLSVTATLLNSTITA</sequence>
<accession>A0A0D6JJ52</accession>
<feature type="compositionally biased region" description="Polar residues" evidence="1">
    <location>
        <begin position="30"/>
        <end position="50"/>
    </location>
</feature>
<dbReference type="AlphaFoldDB" id="A0A0D6JJ52"/>
<protein>
    <submittedName>
        <fullName evidence="2">Uncharacterized protein</fullName>
    </submittedName>
</protein>
<gene>
    <name evidence="2" type="ORF">YBN1229_v1_3175</name>
</gene>
<proteinExistence type="predicted"/>